<name>A0A0F8Y5V1_9ZZZZ</name>
<accession>A0A0F8Y5V1</accession>
<reference evidence="1" key="1">
    <citation type="journal article" date="2015" name="Nature">
        <title>Complex archaea that bridge the gap between prokaryotes and eukaryotes.</title>
        <authorList>
            <person name="Spang A."/>
            <person name="Saw J.H."/>
            <person name="Jorgensen S.L."/>
            <person name="Zaremba-Niedzwiedzka K."/>
            <person name="Martijn J."/>
            <person name="Lind A.E."/>
            <person name="van Eijk R."/>
            <person name="Schleper C."/>
            <person name="Guy L."/>
            <person name="Ettema T.J."/>
        </authorList>
    </citation>
    <scope>NUCLEOTIDE SEQUENCE</scope>
</reference>
<proteinExistence type="predicted"/>
<dbReference type="EMBL" id="LAZR01055300">
    <property type="protein sequence ID" value="KKK76683.1"/>
    <property type="molecule type" value="Genomic_DNA"/>
</dbReference>
<protein>
    <submittedName>
        <fullName evidence="1">Uncharacterized protein</fullName>
    </submittedName>
</protein>
<organism evidence="1">
    <name type="scientific">marine sediment metagenome</name>
    <dbReference type="NCBI Taxonomy" id="412755"/>
    <lineage>
        <taxon>unclassified sequences</taxon>
        <taxon>metagenomes</taxon>
        <taxon>ecological metagenomes</taxon>
    </lineage>
</organism>
<comment type="caution">
    <text evidence="1">The sequence shown here is derived from an EMBL/GenBank/DDBJ whole genome shotgun (WGS) entry which is preliminary data.</text>
</comment>
<evidence type="ECO:0000313" key="1">
    <source>
        <dbReference type="EMBL" id="KKK76683.1"/>
    </source>
</evidence>
<dbReference type="AlphaFoldDB" id="A0A0F8Y5V1"/>
<gene>
    <name evidence="1" type="ORF">LCGC14_2861180</name>
</gene>
<sequence length="334" mass="39392">MCSGIISGPIDRIGTKLIDKILTQKEPTLIEVKSVYINGINETIQFFIHIKKLTHKGKRFIQKINNLLGIQDLISFNKDYEIRVINNLNQQDITNEIIIYEGDTKSIDLKEISAVSGNVFIIEVRGPYSLNLNRIFDFSSNISPVFNDEKYRIYNIKIIIFSFQFSTKELYLTDIPIRIPFPLEFIAERLLSSRQLKLFNILETHLHERRKYERYRKSLTQQLGFEPEAIELAHGNFLANLEIRVRKRFREFISVKSENQRIYISKCNIEFPRIGRGLPHIDLHPTFCFDYRNEMNKVLDLKFTIDKVKLIKIVDKIWSKIKRPKRTAPKKTLR</sequence>